<gene>
    <name evidence="1" type="ORF">RJ640_009529</name>
</gene>
<evidence type="ECO:0000313" key="1">
    <source>
        <dbReference type="EMBL" id="KAK2976097.1"/>
    </source>
</evidence>
<dbReference type="EMBL" id="JAVXUO010002117">
    <property type="protein sequence ID" value="KAK2976097.1"/>
    <property type="molecule type" value="Genomic_DNA"/>
</dbReference>
<reference evidence="1" key="1">
    <citation type="submission" date="2022-12" db="EMBL/GenBank/DDBJ databases">
        <title>Draft genome assemblies for two species of Escallonia (Escalloniales).</title>
        <authorList>
            <person name="Chanderbali A."/>
            <person name="Dervinis C."/>
            <person name="Anghel I."/>
            <person name="Soltis D."/>
            <person name="Soltis P."/>
            <person name="Zapata F."/>
        </authorList>
    </citation>
    <scope>NUCLEOTIDE SEQUENCE</scope>
    <source>
        <strain evidence="1">UCBG92.1500</strain>
        <tissue evidence="1">Leaf</tissue>
    </source>
</reference>
<organism evidence="1 2">
    <name type="scientific">Escallonia rubra</name>
    <dbReference type="NCBI Taxonomy" id="112253"/>
    <lineage>
        <taxon>Eukaryota</taxon>
        <taxon>Viridiplantae</taxon>
        <taxon>Streptophyta</taxon>
        <taxon>Embryophyta</taxon>
        <taxon>Tracheophyta</taxon>
        <taxon>Spermatophyta</taxon>
        <taxon>Magnoliopsida</taxon>
        <taxon>eudicotyledons</taxon>
        <taxon>Gunneridae</taxon>
        <taxon>Pentapetalae</taxon>
        <taxon>asterids</taxon>
        <taxon>campanulids</taxon>
        <taxon>Escalloniales</taxon>
        <taxon>Escalloniaceae</taxon>
        <taxon>Escallonia</taxon>
    </lineage>
</organism>
<sequence length="82" mass="8329">MGRTLGQMCPTVCSSDAALLEIGRTISRHNITYKKSEGLEVCAGVSVEFHVDAVVGVGSGLADGSGSTDDGGRFGVDVVVVS</sequence>
<proteinExistence type="predicted"/>
<protein>
    <submittedName>
        <fullName evidence="1">Uncharacterized protein</fullName>
    </submittedName>
</protein>
<comment type="caution">
    <text evidence="1">The sequence shown here is derived from an EMBL/GenBank/DDBJ whole genome shotgun (WGS) entry which is preliminary data.</text>
</comment>
<keyword evidence="2" id="KW-1185">Reference proteome</keyword>
<evidence type="ECO:0000313" key="2">
    <source>
        <dbReference type="Proteomes" id="UP001187471"/>
    </source>
</evidence>
<name>A0AA88UI53_9ASTE</name>
<accession>A0AA88UI53</accession>
<dbReference type="Proteomes" id="UP001187471">
    <property type="component" value="Unassembled WGS sequence"/>
</dbReference>
<dbReference type="AlphaFoldDB" id="A0AA88UI53"/>